<reference evidence="1 2" key="1">
    <citation type="submission" date="2016-07" db="EMBL/GenBank/DDBJ databases">
        <title>Complete genome sequence of Bradyrhizobium icense LMTR 13T, a potential inoculant strain isolated from lima bean (Phaseolus lunatus) in Peru.</title>
        <authorList>
            <person name="Ormeno-Orrillo E."/>
            <person name="Duran D."/>
            <person name="Rogel M.A."/>
            <person name="Rey L."/>
            <person name="Imperial J."/>
            <person name="Ruiz-Argueso T."/>
            <person name="Martinez-Romero E."/>
        </authorList>
    </citation>
    <scope>NUCLEOTIDE SEQUENCE [LARGE SCALE GENOMIC DNA]</scope>
    <source>
        <strain evidence="1 2">LMTR 13</strain>
    </source>
</reference>
<evidence type="ECO:0000313" key="1">
    <source>
        <dbReference type="EMBL" id="ANW02253.1"/>
    </source>
</evidence>
<dbReference type="Proteomes" id="UP000092839">
    <property type="component" value="Chromosome"/>
</dbReference>
<dbReference type="STRING" id="1274631.LMTR13_20855"/>
<dbReference type="AlphaFoldDB" id="A0A1B1UHL6"/>
<dbReference type="KEGG" id="bic:LMTR13_20855"/>
<dbReference type="EMBL" id="CP016428">
    <property type="protein sequence ID" value="ANW02253.1"/>
    <property type="molecule type" value="Genomic_DNA"/>
</dbReference>
<accession>A0A1B1UHL6</accession>
<proteinExistence type="predicted"/>
<sequence>MAALSNLVNITARLADISAASTAYVASPVTGKLYSASSCLQGGITGSDCTWSMTINGVAVANSTVTVTASGSAAGDVDSIDFGQFDPPLVNKGDTLGFVSAGESSTTAAAQFSAVVRV</sequence>
<gene>
    <name evidence="1" type="ORF">LMTR13_20855</name>
</gene>
<organism evidence="1 2">
    <name type="scientific">Bradyrhizobium icense</name>
    <dbReference type="NCBI Taxonomy" id="1274631"/>
    <lineage>
        <taxon>Bacteria</taxon>
        <taxon>Pseudomonadati</taxon>
        <taxon>Pseudomonadota</taxon>
        <taxon>Alphaproteobacteria</taxon>
        <taxon>Hyphomicrobiales</taxon>
        <taxon>Nitrobacteraceae</taxon>
        <taxon>Bradyrhizobium</taxon>
    </lineage>
</organism>
<name>A0A1B1UHL6_9BRAD</name>
<evidence type="ECO:0000313" key="2">
    <source>
        <dbReference type="Proteomes" id="UP000092839"/>
    </source>
</evidence>
<keyword evidence="2" id="KW-1185">Reference proteome</keyword>
<dbReference type="RefSeq" id="WP_065729463.1">
    <property type="nucleotide sequence ID" value="NZ_CP016428.1"/>
</dbReference>
<protein>
    <submittedName>
        <fullName evidence="1">Uncharacterized protein</fullName>
    </submittedName>
</protein>